<dbReference type="SUPFAM" id="SSF51735">
    <property type="entry name" value="NAD(P)-binding Rossmann-fold domains"/>
    <property type="match status" value="1"/>
</dbReference>
<comment type="similarity">
    <text evidence="1">Belongs to the short-chain dehydrogenases/reductases (SDR) family.</text>
</comment>
<organism evidence="3 4">
    <name type="scientific">Elstera cyanobacteriorum</name>
    <dbReference type="NCBI Taxonomy" id="2022747"/>
    <lineage>
        <taxon>Bacteria</taxon>
        <taxon>Pseudomonadati</taxon>
        <taxon>Pseudomonadota</taxon>
        <taxon>Alphaproteobacteria</taxon>
        <taxon>Rhodospirillales</taxon>
        <taxon>Rhodospirillaceae</taxon>
        <taxon>Elstera</taxon>
    </lineage>
</organism>
<proteinExistence type="inferred from homology"/>
<dbReference type="Proteomes" id="UP000216361">
    <property type="component" value="Unassembled WGS sequence"/>
</dbReference>
<dbReference type="OrthoDB" id="9803333at2"/>
<evidence type="ECO:0000256" key="1">
    <source>
        <dbReference type="ARBA" id="ARBA00006484"/>
    </source>
</evidence>
<gene>
    <name evidence="3" type="ORF">CHR90_00295</name>
</gene>
<comment type="caution">
    <text evidence="3">The sequence shown here is derived from an EMBL/GenBank/DDBJ whole genome shotgun (WGS) entry which is preliminary data.</text>
</comment>
<dbReference type="PRINTS" id="PR00081">
    <property type="entry name" value="GDHRDH"/>
</dbReference>
<keyword evidence="2" id="KW-0560">Oxidoreductase</keyword>
<dbReference type="AlphaFoldDB" id="A0A255Y1V4"/>
<evidence type="ECO:0000313" key="4">
    <source>
        <dbReference type="Proteomes" id="UP000216361"/>
    </source>
</evidence>
<evidence type="ECO:0000256" key="2">
    <source>
        <dbReference type="ARBA" id="ARBA00023002"/>
    </source>
</evidence>
<dbReference type="PRINTS" id="PR00080">
    <property type="entry name" value="SDRFAMILY"/>
</dbReference>
<keyword evidence="4" id="KW-1185">Reference proteome</keyword>
<evidence type="ECO:0000313" key="3">
    <source>
        <dbReference type="EMBL" id="OYQ22470.1"/>
    </source>
</evidence>
<protein>
    <submittedName>
        <fullName evidence="3">3-ketoacyl-ACP reductase</fullName>
    </submittedName>
</protein>
<dbReference type="InterPro" id="IPR002347">
    <property type="entry name" value="SDR_fam"/>
</dbReference>
<accession>A0A255Y1V4</accession>
<dbReference type="GO" id="GO:0016616">
    <property type="term" value="F:oxidoreductase activity, acting on the CH-OH group of donors, NAD or NADP as acceptor"/>
    <property type="evidence" value="ECO:0007669"/>
    <property type="project" value="TreeGrafter"/>
</dbReference>
<dbReference type="NCBIfam" id="NF009386">
    <property type="entry name" value="PRK12745.1"/>
    <property type="match status" value="1"/>
</dbReference>
<dbReference type="PANTHER" id="PTHR42760:SF133">
    <property type="entry name" value="3-OXOACYL-[ACYL-CARRIER-PROTEIN] REDUCTASE"/>
    <property type="match status" value="1"/>
</dbReference>
<dbReference type="PANTHER" id="PTHR42760">
    <property type="entry name" value="SHORT-CHAIN DEHYDROGENASES/REDUCTASES FAMILY MEMBER"/>
    <property type="match status" value="1"/>
</dbReference>
<dbReference type="Pfam" id="PF13561">
    <property type="entry name" value="adh_short_C2"/>
    <property type="match status" value="1"/>
</dbReference>
<reference evidence="3 4" key="1">
    <citation type="submission" date="2017-07" db="EMBL/GenBank/DDBJ databases">
        <title>Elstera cyanobacteriorum sp. nov., a novel bacterium isolated from cyanobacterial aggregates in a eutrophic lake.</title>
        <authorList>
            <person name="Cai H."/>
        </authorList>
    </citation>
    <scope>NUCLEOTIDE SEQUENCE [LARGE SCALE GENOMIC DNA]</scope>
    <source>
        <strain evidence="3 4">TH019</strain>
    </source>
</reference>
<dbReference type="Gene3D" id="3.40.50.720">
    <property type="entry name" value="NAD(P)-binding Rossmann-like Domain"/>
    <property type="match status" value="1"/>
</dbReference>
<sequence>MSSCLSTSRPVALVTGGTRGIGLAIAEALAARGFDLGISSTKASAETEAICADLAQKHGARVVFSAGNLGVLDDHSAIVAPALEAFGRIDCLVNNAGMAAPVRGDVLALRPENFDSVVNVNLRGTMFLTQRVVNHMLATPSIPGVSRSILHITSVSAAMASPERLDYCISKAGLAMWSQGLALRLAGEGISVFEVRPGIIRTDMTAGVAGKYDQAIADGLVPMRRWGEGADISSIVAALAGGGFGFATGSVIMADGGLSLPRL</sequence>
<name>A0A255Y1V4_9PROT</name>
<dbReference type="InterPro" id="IPR020904">
    <property type="entry name" value="Sc_DH/Rdtase_CS"/>
</dbReference>
<dbReference type="PROSITE" id="PS00061">
    <property type="entry name" value="ADH_SHORT"/>
    <property type="match status" value="1"/>
</dbReference>
<dbReference type="EMBL" id="NOXS01000010">
    <property type="protein sequence ID" value="OYQ22470.1"/>
    <property type="molecule type" value="Genomic_DNA"/>
</dbReference>
<dbReference type="RefSeq" id="WP_094406558.1">
    <property type="nucleotide sequence ID" value="NZ_BMJZ01000015.1"/>
</dbReference>
<dbReference type="InterPro" id="IPR036291">
    <property type="entry name" value="NAD(P)-bd_dom_sf"/>
</dbReference>